<dbReference type="InterPro" id="IPR016032">
    <property type="entry name" value="Sig_transdc_resp-reg_C-effctor"/>
</dbReference>
<dbReference type="RefSeq" id="WP_007034509.1">
    <property type="nucleotide sequence ID" value="NZ_AOHO01000075.1"/>
</dbReference>
<dbReference type="Proteomes" id="UP000054226">
    <property type="component" value="Unassembled WGS sequence"/>
</dbReference>
<evidence type="ECO:0000259" key="1">
    <source>
        <dbReference type="SMART" id="SM00421"/>
    </source>
</evidence>
<comment type="caution">
    <text evidence="2">The sequence shown here is derived from an EMBL/GenBank/DDBJ whole genome shotgun (WGS) entry which is preliminary data.</text>
</comment>
<evidence type="ECO:0000313" key="3">
    <source>
        <dbReference type="Proteomes" id="UP000054226"/>
    </source>
</evidence>
<gene>
    <name evidence="2" type="ORF">H074_33559</name>
</gene>
<feature type="domain" description="HTH luxR-type" evidence="1">
    <location>
        <begin position="263"/>
        <end position="320"/>
    </location>
</feature>
<name>M2YCF5_9PSEU</name>
<dbReference type="GO" id="GO:0003677">
    <property type="term" value="F:DNA binding"/>
    <property type="evidence" value="ECO:0007669"/>
    <property type="project" value="InterPro"/>
</dbReference>
<dbReference type="InterPro" id="IPR000792">
    <property type="entry name" value="Tscrpt_reg_LuxR_C"/>
</dbReference>
<accession>M2YCF5</accession>
<dbReference type="Gene3D" id="1.10.10.10">
    <property type="entry name" value="Winged helix-like DNA-binding domain superfamily/Winged helix DNA-binding domain"/>
    <property type="match status" value="1"/>
</dbReference>
<dbReference type="PATRIC" id="fig|1284240.4.peg.6842"/>
<sequence length="337" mass="35687">MTTEVEPTPSLAGTSMPRLSPEAIRLYHQIVLNPGILGADTTRGRDDDTSEAIAQLAESGLVRPAPGNGWEAVNPGLAVDALARRTQHVLVDHLLQISALGRHFTLLHGVDSERGNGSATLFEPVATEHEAHAFLAEHLRTGPQNLFACSGGPGPGFADCGVGALLTPALIPPGRQVHLVLPHGSTLRPQFTEHRAIRVRSCRQIPLTAVAAGPSAGALALPASGPSSPARRFFVYQHPAAHAVVKTLLDSLWSFSVPLHAQIPPPAGIHRAIVGLLAMGKKDENIARHLGLGLRTTRKHIADILKTLGARSRLEAGVLAERNGWLDPPAETTEGRL</sequence>
<reference evidence="2 3" key="1">
    <citation type="journal article" date="2013" name="Genome Announc.">
        <title>Draft Genome Sequence of Amycolatopsis decaplanina Strain DSM 44594T.</title>
        <authorList>
            <person name="Kaur N."/>
            <person name="Kumar S."/>
            <person name="Bala M."/>
            <person name="Raghava G.P."/>
            <person name="Mayilraj S."/>
        </authorList>
    </citation>
    <scope>NUCLEOTIDE SEQUENCE [LARGE SCALE GENOMIC DNA]</scope>
    <source>
        <strain evidence="2 3">DSM 44594</strain>
    </source>
</reference>
<dbReference type="GO" id="GO:0006355">
    <property type="term" value="P:regulation of DNA-templated transcription"/>
    <property type="evidence" value="ECO:0007669"/>
    <property type="project" value="InterPro"/>
</dbReference>
<dbReference type="EMBL" id="AOHO01000075">
    <property type="protein sequence ID" value="EME52537.1"/>
    <property type="molecule type" value="Genomic_DNA"/>
</dbReference>
<dbReference type="OrthoDB" id="4307453at2"/>
<dbReference type="SMART" id="SM00421">
    <property type="entry name" value="HTH_LUXR"/>
    <property type="match status" value="1"/>
</dbReference>
<dbReference type="SUPFAM" id="SSF46894">
    <property type="entry name" value="C-terminal effector domain of the bipartite response regulators"/>
    <property type="match status" value="1"/>
</dbReference>
<dbReference type="InterPro" id="IPR036388">
    <property type="entry name" value="WH-like_DNA-bd_sf"/>
</dbReference>
<organism evidence="2 3">
    <name type="scientific">Amycolatopsis decaplanina DSM 44594</name>
    <dbReference type="NCBI Taxonomy" id="1284240"/>
    <lineage>
        <taxon>Bacteria</taxon>
        <taxon>Bacillati</taxon>
        <taxon>Actinomycetota</taxon>
        <taxon>Actinomycetes</taxon>
        <taxon>Pseudonocardiales</taxon>
        <taxon>Pseudonocardiaceae</taxon>
        <taxon>Amycolatopsis</taxon>
    </lineage>
</organism>
<protein>
    <submittedName>
        <fullName evidence="2">LuxR family transcriptional regulator</fullName>
    </submittedName>
</protein>
<keyword evidence="3" id="KW-1185">Reference proteome</keyword>
<dbReference type="AlphaFoldDB" id="M2YCF5"/>
<evidence type="ECO:0000313" key="2">
    <source>
        <dbReference type="EMBL" id="EME52537.1"/>
    </source>
</evidence>
<proteinExistence type="predicted"/>